<dbReference type="GO" id="GO:0005262">
    <property type="term" value="F:calcium channel activity"/>
    <property type="evidence" value="ECO:0007669"/>
    <property type="project" value="TreeGrafter"/>
</dbReference>
<accession>A0A0X3PXQ8</accession>
<organism evidence="6">
    <name type="scientific">Schistocephalus solidus</name>
    <name type="common">Tapeworm</name>
    <dbReference type="NCBI Taxonomy" id="70667"/>
    <lineage>
        <taxon>Eukaryota</taxon>
        <taxon>Metazoa</taxon>
        <taxon>Spiralia</taxon>
        <taxon>Lophotrochozoa</taxon>
        <taxon>Platyhelminthes</taxon>
        <taxon>Cestoda</taxon>
        <taxon>Eucestoda</taxon>
        <taxon>Diphyllobothriidea</taxon>
        <taxon>Diphyllobothriidae</taxon>
        <taxon>Schistocephalus</taxon>
    </lineage>
</organism>
<dbReference type="GO" id="GO:0050982">
    <property type="term" value="P:detection of mechanical stimulus"/>
    <property type="evidence" value="ECO:0007669"/>
    <property type="project" value="TreeGrafter"/>
</dbReference>
<dbReference type="InterPro" id="IPR051223">
    <property type="entry name" value="Polycystin"/>
</dbReference>
<dbReference type="GO" id="GO:0016020">
    <property type="term" value="C:membrane"/>
    <property type="evidence" value="ECO:0007669"/>
    <property type="project" value="UniProtKB-SubCell"/>
</dbReference>
<keyword evidence="4 5" id="KW-0472">Membrane</keyword>
<dbReference type="AlphaFoldDB" id="A0A0X3PXQ8"/>
<sequence length="436" mass="48717">RLKEISASIAKSLNRLHAHLAGMLEPLLVRGGEPISMNTSSCCCLDFSKVAVEDVSRIMPCHLKSNQSSIRVPTLTGYLAGKEEVIVKTVVTGSNLHTYAKDRLIQFPSTSQTLEIEFYSEGESLHLEELSEPVVLRIMRGEAVKSPSFNTGVPDVADPRLPEPLVAVDGSLVYQPFIMMVYEVSETDVSFHLELRPRDTSSRPQYLIVARHIYPPTLEVQNDGRGEVFWAVVPPNTSIYDSKHLSGDDVERAFTFFLSNTQFLRGKEAAAKISKHQRLTSRQLNYFYVGYRQLADLELNIYTVENPPPRPYPFQDQINVTLELRSFLSSCAFLQSGSISWETYGCNVSRETTVSAVVCECNHFSTFGATLKPLFTVPQAHSTTRGLHAETSELLSVTGFIFFTFLCAYISYHVLLGINPNKKKTLGCRAPMEQEG</sequence>
<feature type="non-terminal residue" evidence="6">
    <location>
        <position position="1"/>
    </location>
</feature>
<feature type="transmembrane region" description="Helical" evidence="5">
    <location>
        <begin position="394"/>
        <end position="415"/>
    </location>
</feature>
<dbReference type="Pfam" id="PF01825">
    <property type="entry name" value="GPS"/>
    <property type="match status" value="1"/>
</dbReference>
<evidence type="ECO:0000256" key="1">
    <source>
        <dbReference type="ARBA" id="ARBA00004370"/>
    </source>
</evidence>
<keyword evidence="3 5" id="KW-1133">Transmembrane helix</keyword>
<dbReference type="InterPro" id="IPR000203">
    <property type="entry name" value="GPS"/>
</dbReference>
<reference evidence="6" key="1">
    <citation type="submission" date="2016-01" db="EMBL/GenBank/DDBJ databases">
        <title>Reference transcriptome for the parasite Schistocephalus solidus: insights into the molecular evolution of parasitism.</title>
        <authorList>
            <person name="Hebert F.O."/>
            <person name="Grambauer S."/>
            <person name="Barber I."/>
            <person name="Landry C.R."/>
            <person name="Aubin-Horth N."/>
        </authorList>
    </citation>
    <scope>NUCLEOTIDE SEQUENCE</scope>
</reference>
<dbReference type="Gene3D" id="2.60.220.50">
    <property type="match status" value="1"/>
</dbReference>
<comment type="subcellular location">
    <subcellularLocation>
        <location evidence="1">Membrane</location>
    </subcellularLocation>
</comment>
<evidence type="ECO:0000313" key="6">
    <source>
        <dbReference type="EMBL" id="JAP53382.1"/>
    </source>
</evidence>
<evidence type="ECO:0000256" key="2">
    <source>
        <dbReference type="ARBA" id="ARBA00022692"/>
    </source>
</evidence>
<evidence type="ECO:0000256" key="5">
    <source>
        <dbReference type="SAM" id="Phobius"/>
    </source>
</evidence>
<dbReference type="InterPro" id="IPR046338">
    <property type="entry name" value="GAIN_dom_sf"/>
</dbReference>
<protein>
    <submittedName>
        <fullName evidence="6">Uncharacterized protein</fullName>
    </submittedName>
</protein>
<evidence type="ECO:0000256" key="4">
    <source>
        <dbReference type="ARBA" id="ARBA00023136"/>
    </source>
</evidence>
<dbReference type="PANTHER" id="PTHR10877:SF194">
    <property type="entry name" value="LOCATION OF VULVA DEFECTIVE 1"/>
    <property type="match status" value="1"/>
</dbReference>
<name>A0A0X3PXQ8_SCHSO</name>
<evidence type="ECO:0000256" key="3">
    <source>
        <dbReference type="ARBA" id="ARBA00022989"/>
    </source>
</evidence>
<gene>
    <name evidence="6" type="ORF">TR88046</name>
</gene>
<dbReference type="EMBL" id="GEEE01009843">
    <property type="protein sequence ID" value="JAP53382.1"/>
    <property type="molecule type" value="Transcribed_RNA"/>
</dbReference>
<proteinExistence type="predicted"/>
<keyword evidence="2 5" id="KW-0812">Transmembrane</keyword>
<dbReference type="PANTHER" id="PTHR10877">
    <property type="entry name" value="POLYCYSTIN FAMILY MEMBER"/>
    <property type="match status" value="1"/>
</dbReference>